<sequence>MENCKCKILFLGAPEVGKTSFIRKYVHNIFPINYRETRGIDYSEKRKVIENSNVFIELWDIAGKELTGLYNRIYYKGASVAVVFFDITNKDSLEIAKKWKQDVQNKYTDIPLILVANKCDAPLEKHIITESELKLFSDNEGFLTYFCISVKLDDINIIIEFVVLHYLLHLSQQTDKIIYLDIANEHSNKKSKCY</sequence>
<reference evidence="5" key="2">
    <citation type="journal article" date="2018" name="Nat. Commun.">
        <title>Tailed giant Tupanvirus possesses the most complete translational apparatus of the known virosphere.</title>
        <authorList>
            <person name="Abrahao J."/>
            <person name="Silva L."/>
            <person name="Silva L.S."/>
            <person name="Khalil J.Y.B."/>
            <person name="Rodrigues R."/>
            <person name="Arantes T."/>
            <person name="Assis F."/>
            <person name="Boratto P."/>
            <person name="Andrade M."/>
            <person name="Kroon E.G."/>
            <person name="Ribeiro B."/>
            <person name="Bergier I."/>
            <person name="Seligmann H."/>
            <person name="Ghigo E."/>
            <person name="Colson P."/>
            <person name="Levasseur A."/>
            <person name="Kroemer G."/>
            <person name="Raoult D."/>
            <person name="La Scola B."/>
        </authorList>
    </citation>
    <scope>NUCLEOTIDE SEQUENCE [LARGE SCALE GENOMIC DNA]</scope>
    <source>
        <strain evidence="5">Deep ocean</strain>
    </source>
</reference>
<dbReference type="GO" id="GO:0005525">
    <property type="term" value="F:GTP binding"/>
    <property type="evidence" value="ECO:0007669"/>
    <property type="project" value="UniProtKB-KW"/>
</dbReference>
<dbReference type="InterPro" id="IPR005225">
    <property type="entry name" value="Small_GTP-bd"/>
</dbReference>
<dbReference type="SMART" id="SM00174">
    <property type="entry name" value="RHO"/>
    <property type="match status" value="1"/>
</dbReference>
<dbReference type="PANTHER" id="PTHR47981:SF20">
    <property type="entry name" value="RAS-RELATED PROTEIN RAB-7A"/>
    <property type="match status" value="1"/>
</dbReference>
<accession>A0A6N1NQB9</accession>
<comment type="similarity">
    <text evidence="2">Belongs to the small GTPase superfamily. Rab family.</text>
</comment>
<comment type="subcellular location">
    <subcellularLocation>
        <location evidence="1">Host cell membrane</location>
        <topology evidence="1">Lipid-anchor</topology>
        <orientation evidence="1">Cytoplasmic side</orientation>
    </subcellularLocation>
</comment>
<dbReference type="Pfam" id="PF00071">
    <property type="entry name" value="Ras"/>
    <property type="match status" value="1"/>
</dbReference>
<reference evidence="5" key="1">
    <citation type="submission" date="2017-06" db="EMBL/GenBank/DDBJ databases">
        <authorList>
            <person name="Assis F.L."/>
            <person name="Abrahao J.S."/>
            <person name="Silva L."/>
            <person name="Khalil J.B."/>
            <person name="Rodrigues R."/>
            <person name="Silva L.S."/>
            <person name="Boratto P."/>
            <person name="Andrade M."/>
            <person name="Kroon E.G."/>
            <person name="Ribeiro B."/>
            <person name="Bergier I."/>
            <person name="Seligmann H."/>
            <person name="Ghigo E."/>
            <person name="Colson P."/>
            <person name="Levasseur A."/>
            <person name="Raoult D."/>
            <person name="Scola B.L."/>
        </authorList>
    </citation>
    <scope>NUCLEOTIDE SEQUENCE</scope>
    <source>
        <strain evidence="5">Deep ocean</strain>
    </source>
</reference>
<dbReference type="KEGG" id="vg:80517466"/>
<name>A0A6N1NQB9_9VIRU</name>
<dbReference type="Gene3D" id="3.40.50.300">
    <property type="entry name" value="P-loop containing nucleotide triphosphate hydrolases"/>
    <property type="match status" value="1"/>
</dbReference>
<dbReference type="NCBIfam" id="TIGR00231">
    <property type="entry name" value="small_GTP"/>
    <property type="match status" value="1"/>
</dbReference>
<evidence type="ECO:0000256" key="1">
    <source>
        <dbReference type="ARBA" id="ARBA00004112"/>
    </source>
</evidence>
<dbReference type="PANTHER" id="PTHR47981">
    <property type="entry name" value="RAB FAMILY"/>
    <property type="match status" value="1"/>
</dbReference>
<dbReference type="RefSeq" id="YP_010780775.1">
    <property type="nucleotide sequence ID" value="NC_075038.1"/>
</dbReference>
<dbReference type="EMBL" id="MF405918">
    <property type="protein sequence ID" value="QKU34156.1"/>
    <property type="molecule type" value="Genomic_DNA"/>
</dbReference>
<evidence type="ECO:0000256" key="2">
    <source>
        <dbReference type="ARBA" id="ARBA00006270"/>
    </source>
</evidence>
<protein>
    <submittedName>
        <fullName evidence="5">Member Ras oncogene family RAB32</fullName>
    </submittedName>
</protein>
<dbReference type="PROSITE" id="PS51419">
    <property type="entry name" value="RAB"/>
    <property type="match status" value="1"/>
</dbReference>
<dbReference type="InterPro" id="IPR001806">
    <property type="entry name" value="Small_GTPase"/>
</dbReference>
<dbReference type="GO" id="GO:0003924">
    <property type="term" value="F:GTPase activity"/>
    <property type="evidence" value="ECO:0007669"/>
    <property type="project" value="InterPro"/>
</dbReference>
<evidence type="ECO:0000256" key="4">
    <source>
        <dbReference type="ARBA" id="ARBA00023134"/>
    </source>
</evidence>
<dbReference type="SMART" id="SM00175">
    <property type="entry name" value="RAB"/>
    <property type="match status" value="1"/>
</dbReference>
<keyword evidence="3" id="KW-0547">Nucleotide-binding</keyword>
<dbReference type="SMART" id="SM00173">
    <property type="entry name" value="RAS"/>
    <property type="match status" value="1"/>
</dbReference>
<dbReference type="InterPro" id="IPR027417">
    <property type="entry name" value="P-loop_NTPase"/>
</dbReference>
<dbReference type="GeneID" id="80517466"/>
<keyword evidence="4" id="KW-0342">GTP-binding</keyword>
<dbReference type="GO" id="GO:0020002">
    <property type="term" value="C:host cell plasma membrane"/>
    <property type="evidence" value="ECO:0007669"/>
    <property type="project" value="UniProtKB-SubCell"/>
</dbReference>
<organism evidence="5">
    <name type="scientific">Tupanvirus deep ocean</name>
    <dbReference type="NCBI Taxonomy" id="2126984"/>
    <lineage>
        <taxon>Viruses</taxon>
        <taxon>Varidnaviria</taxon>
        <taxon>Bamfordvirae</taxon>
        <taxon>Nucleocytoviricota</taxon>
        <taxon>Megaviricetes</taxon>
        <taxon>Imitervirales</taxon>
        <taxon>Mimiviridae</taxon>
        <taxon>Megamimivirinae</taxon>
        <taxon>Tupanvirus</taxon>
        <taxon>Tupanvirus altamarinense</taxon>
    </lineage>
</organism>
<evidence type="ECO:0000313" key="5">
    <source>
        <dbReference type="EMBL" id="QKU34156.1"/>
    </source>
</evidence>
<proteinExistence type="inferred from homology"/>
<dbReference type="PRINTS" id="PR00449">
    <property type="entry name" value="RASTRNSFRMNG"/>
</dbReference>
<evidence type="ECO:0000256" key="3">
    <source>
        <dbReference type="ARBA" id="ARBA00022741"/>
    </source>
</evidence>
<dbReference type="SUPFAM" id="SSF52540">
    <property type="entry name" value="P-loop containing nucleoside triphosphate hydrolases"/>
    <property type="match status" value="1"/>
</dbReference>